<protein>
    <submittedName>
        <fullName evidence="2">Uncharacterized protein</fullName>
    </submittedName>
</protein>
<dbReference type="AlphaFoldDB" id="A0A1T4SKA8"/>
<keyword evidence="3" id="KW-1185">Reference proteome</keyword>
<feature type="compositionally biased region" description="Basic and acidic residues" evidence="1">
    <location>
        <begin position="81"/>
        <end position="100"/>
    </location>
</feature>
<name>A0A1T4SKA8_9ACTN</name>
<dbReference type="STRING" id="1122192.SAMN02745673_03596"/>
<dbReference type="RefSeq" id="WP_078762873.1">
    <property type="nucleotide sequence ID" value="NZ_FUWS01000010.1"/>
</dbReference>
<proteinExistence type="predicted"/>
<organism evidence="2 3">
    <name type="scientific">Marinactinospora thermotolerans DSM 45154</name>
    <dbReference type="NCBI Taxonomy" id="1122192"/>
    <lineage>
        <taxon>Bacteria</taxon>
        <taxon>Bacillati</taxon>
        <taxon>Actinomycetota</taxon>
        <taxon>Actinomycetes</taxon>
        <taxon>Streptosporangiales</taxon>
        <taxon>Nocardiopsidaceae</taxon>
        <taxon>Marinactinospora</taxon>
    </lineage>
</organism>
<evidence type="ECO:0000313" key="3">
    <source>
        <dbReference type="Proteomes" id="UP000190637"/>
    </source>
</evidence>
<feature type="region of interest" description="Disordered" evidence="1">
    <location>
        <begin position="66"/>
        <end position="100"/>
    </location>
</feature>
<reference evidence="2 3" key="1">
    <citation type="submission" date="2017-02" db="EMBL/GenBank/DDBJ databases">
        <authorList>
            <person name="Peterson S.W."/>
        </authorList>
    </citation>
    <scope>NUCLEOTIDE SEQUENCE [LARGE SCALE GENOMIC DNA]</scope>
    <source>
        <strain evidence="2 3">DSM 45154</strain>
    </source>
</reference>
<evidence type="ECO:0000313" key="2">
    <source>
        <dbReference type="EMBL" id="SKA28632.1"/>
    </source>
</evidence>
<evidence type="ECO:0000256" key="1">
    <source>
        <dbReference type="SAM" id="MobiDB-lite"/>
    </source>
</evidence>
<sequence length="100" mass="11286">MIGRTFCFFAGAAVGGYLVHKLNRTVRAWSPGGIADRVEGHVADYRAALREFNEDVQDAMERHEAELRRRYSPADASRALEPVEVRRGHPKQAHDMKDGH</sequence>
<accession>A0A1T4SKA8</accession>
<dbReference type="EMBL" id="FUWS01000010">
    <property type="protein sequence ID" value="SKA28632.1"/>
    <property type="molecule type" value="Genomic_DNA"/>
</dbReference>
<dbReference type="Proteomes" id="UP000190637">
    <property type="component" value="Unassembled WGS sequence"/>
</dbReference>
<gene>
    <name evidence="2" type="ORF">SAMN02745673_03596</name>
</gene>